<dbReference type="Proteomes" id="UP000886842">
    <property type="component" value="Unassembled WGS sequence"/>
</dbReference>
<feature type="domain" description="Pterin-binding" evidence="1">
    <location>
        <begin position="1"/>
        <end position="118"/>
    </location>
</feature>
<sequence length="118" mass="12086">MAVVNRTPDSFYDRGRTFELDPAVTAAVEAADRGADWVDIGGVPFSPDTPVVAEAEEIDRVLPVVERVAAASDVVISVDTTSAAVARRCVAAGAAVINDTSGFHDPAMVGVVAESGAS</sequence>
<dbReference type="AlphaFoldDB" id="A0A9D1GW64"/>
<feature type="non-terminal residue" evidence="2">
    <location>
        <position position="118"/>
    </location>
</feature>
<dbReference type="InterPro" id="IPR000489">
    <property type="entry name" value="Pterin-binding_dom"/>
</dbReference>
<dbReference type="GO" id="GO:0005829">
    <property type="term" value="C:cytosol"/>
    <property type="evidence" value="ECO:0007669"/>
    <property type="project" value="TreeGrafter"/>
</dbReference>
<evidence type="ECO:0000313" key="2">
    <source>
        <dbReference type="EMBL" id="HIT74873.1"/>
    </source>
</evidence>
<comment type="caution">
    <text evidence="2">The sequence shown here is derived from an EMBL/GenBank/DDBJ whole genome shotgun (WGS) entry which is preliminary data.</text>
</comment>
<dbReference type="InterPro" id="IPR011005">
    <property type="entry name" value="Dihydropteroate_synth-like_sf"/>
</dbReference>
<dbReference type="InterPro" id="IPR045031">
    <property type="entry name" value="DHP_synth-like"/>
</dbReference>
<dbReference type="Gene3D" id="3.20.20.20">
    <property type="entry name" value="Dihydropteroate synthase-like"/>
    <property type="match status" value="1"/>
</dbReference>
<dbReference type="PANTHER" id="PTHR20941:SF8">
    <property type="entry name" value="INACTIVE DIHYDROPTEROATE SYNTHASE 2"/>
    <property type="match status" value="1"/>
</dbReference>
<name>A0A9D1GW64_9ACTN</name>
<protein>
    <submittedName>
        <fullName evidence="2">Dihydropteroate synthase</fullName>
        <ecNumber evidence="2">2.5.1.15</ecNumber>
    </submittedName>
</protein>
<dbReference type="PANTHER" id="PTHR20941">
    <property type="entry name" value="FOLATE SYNTHESIS PROTEINS"/>
    <property type="match status" value="1"/>
</dbReference>
<reference evidence="2" key="1">
    <citation type="submission" date="2020-10" db="EMBL/GenBank/DDBJ databases">
        <authorList>
            <person name="Gilroy R."/>
        </authorList>
    </citation>
    <scope>NUCLEOTIDE SEQUENCE</scope>
    <source>
        <strain evidence="2">ChiGjej1B1-24693</strain>
    </source>
</reference>
<evidence type="ECO:0000313" key="3">
    <source>
        <dbReference type="Proteomes" id="UP000886842"/>
    </source>
</evidence>
<organism evidence="2 3">
    <name type="scientific">Candidatus Avipropionibacterium avicola</name>
    <dbReference type="NCBI Taxonomy" id="2840701"/>
    <lineage>
        <taxon>Bacteria</taxon>
        <taxon>Bacillati</taxon>
        <taxon>Actinomycetota</taxon>
        <taxon>Actinomycetes</taxon>
        <taxon>Propionibacteriales</taxon>
        <taxon>Propionibacteriaceae</taxon>
        <taxon>Propionibacteriaceae incertae sedis</taxon>
        <taxon>Candidatus Avipropionibacterium</taxon>
    </lineage>
</organism>
<dbReference type="EMBL" id="DVLP01000145">
    <property type="protein sequence ID" value="HIT74873.1"/>
    <property type="molecule type" value="Genomic_DNA"/>
</dbReference>
<evidence type="ECO:0000259" key="1">
    <source>
        <dbReference type="PROSITE" id="PS50972"/>
    </source>
</evidence>
<keyword evidence="2" id="KW-0808">Transferase</keyword>
<dbReference type="GO" id="GO:0004156">
    <property type="term" value="F:dihydropteroate synthase activity"/>
    <property type="evidence" value="ECO:0007669"/>
    <property type="project" value="UniProtKB-EC"/>
</dbReference>
<dbReference type="Pfam" id="PF00809">
    <property type="entry name" value="Pterin_bind"/>
    <property type="match status" value="1"/>
</dbReference>
<accession>A0A9D1GW64</accession>
<reference evidence="2" key="2">
    <citation type="journal article" date="2021" name="PeerJ">
        <title>Extensive microbial diversity within the chicken gut microbiome revealed by metagenomics and culture.</title>
        <authorList>
            <person name="Gilroy R."/>
            <person name="Ravi A."/>
            <person name="Getino M."/>
            <person name="Pursley I."/>
            <person name="Horton D.L."/>
            <person name="Alikhan N.F."/>
            <person name="Baker D."/>
            <person name="Gharbi K."/>
            <person name="Hall N."/>
            <person name="Watson M."/>
            <person name="Adriaenssens E.M."/>
            <person name="Foster-Nyarko E."/>
            <person name="Jarju S."/>
            <person name="Secka A."/>
            <person name="Antonio M."/>
            <person name="Oren A."/>
            <person name="Chaudhuri R.R."/>
            <person name="La Ragione R."/>
            <person name="Hildebrand F."/>
            <person name="Pallen M.J."/>
        </authorList>
    </citation>
    <scope>NUCLEOTIDE SEQUENCE</scope>
    <source>
        <strain evidence="2">ChiGjej1B1-24693</strain>
    </source>
</reference>
<proteinExistence type="predicted"/>
<dbReference type="EC" id="2.5.1.15" evidence="2"/>
<dbReference type="GO" id="GO:0009396">
    <property type="term" value="P:folic acid-containing compound biosynthetic process"/>
    <property type="evidence" value="ECO:0007669"/>
    <property type="project" value="InterPro"/>
</dbReference>
<dbReference type="PROSITE" id="PS50972">
    <property type="entry name" value="PTERIN_BINDING"/>
    <property type="match status" value="1"/>
</dbReference>
<gene>
    <name evidence="2" type="ORF">IAA98_04745</name>
</gene>
<dbReference type="SUPFAM" id="SSF51717">
    <property type="entry name" value="Dihydropteroate synthetase-like"/>
    <property type="match status" value="1"/>
</dbReference>